<feature type="compositionally biased region" description="Basic residues" evidence="14">
    <location>
        <begin position="192"/>
        <end position="202"/>
    </location>
</feature>
<evidence type="ECO:0000313" key="15">
    <source>
        <dbReference type="EMBL" id="SEO25542.1"/>
    </source>
</evidence>
<accession>A0A1H8N7L3</accession>
<dbReference type="PANTHER" id="PTHR40659">
    <property type="entry name" value="NICKEL/COBALT EFFLUX SYSTEM RCNA"/>
    <property type="match status" value="1"/>
</dbReference>
<dbReference type="InterPro" id="IPR011541">
    <property type="entry name" value="Ni/Co_transpt_high_affinity"/>
</dbReference>
<comment type="subcellular location">
    <subcellularLocation>
        <location evidence="2 13">Cell membrane</location>
        <topology evidence="2 13">Multi-pass membrane protein</topology>
    </subcellularLocation>
</comment>
<evidence type="ECO:0000256" key="13">
    <source>
        <dbReference type="RuleBase" id="RU362101"/>
    </source>
</evidence>
<dbReference type="PANTHER" id="PTHR40659:SF1">
    <property type="entry name" value="NICKEL_COBALT EFFLUX SYSTEM RCNA"/>
    <property type="match status" value="1"/>
</dbReference>
<evidence type="ECO:0000256" key="14">
    <source>
        <dbReference type="SAM" id="MobiDB-lite"/>
    </source>
</evidence>
<keyword evidence="5" id="KW-1003">Cell membrane</keyword>
<evidence type="ECO:0000256" key="9">
    <source>
        <dbReference type="ARBA" id="ARBA00023065"/>
    </source>
</evidence>
<gene>
    <name evidence="15" type="ORF">SAMN05216227_10735</name>
</gene>
<keyword evidence="3" id="KW-0171">Cobalt transport</keyword>
<evidence type="ECO:0000256" key="12">
    <source>
        <dbReference type="ARBA" id="ARBA00023285"/>
    </source>
</evidence>
<evidence type="ECO:0000256" key="2">
    <source>
        <dbReference type="ARBA" id="ARBA00004651"/>
    </source>
</evidence>
<dbReference type="GO" id="GO:0046583">
    <property type="term" value="F:monoatomic cation efflux transmembrane transporter activity"/>
    <property type="evidence" value="ECO:0007669"/>
    <property type="project" value="TreeGrafter"/>
</dbReference>
<evidence type="ECO:0000256" key="4">
    <source>
        <dbReference type="ARBA" id="ARBA00022448"/>
    </source>
</evidence>
<dbReference type="AlphaFoldDB" id="A0A1H8N7L3"/>
<dbReference type="InterPro" id="IPR051224">
    <property type="entry name" value="NiCoT_RcnA"/>
</dbReference>
<keyword evidence="12" id="KW-0170">Cobalt</keyword>
<comment type="function">
    <text evidence="1">Efflux system for nickel and cobalt.</text>
</comment>
<sequence>MPRPVMPRSMISRPMMPRVLIIVGAALGLGLLALWGLGGLAGFTAWAADSQRAAQNAMARALRALQAGQPGAWAALMGVCFAYGFFHAAGPGHGKVLIGGYGVARRVGVARLAGIALASSLAQAATAVLLVYAGVYFLNLSRQAMVGLAEDVFAPLSYAAIGLIGLWLAWRGGRSLWRARAVAGQHDAVGHTHAHGHTHTGGHTHNDGHARTDSHTHSDGHMHSEAQCGTCGHAHGPSLQDVEALTGWRDTAMLIAGIAIRPCTGALFLLILCWRMGIDSAGIAGAFAMGMGTATITVAVAGLSVWARQGALLALAGGRLSRAAPVIEVAAGVTVAFLSLVMLRAAL</sequence>
<dbReference type="GO" id="GO:0006824">
    <property type="term" value="P:cobalt ion transport"/>
    <property type="evidence" value="ECO:0007669"/>
    <property type="project" value="UniProtKB-KW"/>
</dbReference>
<organism evidence="15 16">
    <name type="scientific">Pseudorhodobacter antarcticus</name>
    <dbReference type="NCBI Taxonomy" id="1077947"/>
    <lineage>
        <taxon>Bacteria</taxon>
        <taxon>Pseudomonadati</taxon>
        <taxon>Pseudomonadota</taxon>
        <taxon>Alphaproteobacteria</taxon>
        <taxon>Rhodobacterales</taxon>
        <taxon>Paracoccaceae</taxon>
        <taxon>Pseudorhodobacter</taxon>
    </lineage>
</organism>
<keyword evidence="9" id="KW-0406">Ion transport</keyword>
<dbReference type="GO" id="GO:0032025">
    <property type="term" value="P:response to cobalt ion"/>
    <property type="evidence" value="ECO:0007669"/>
    <property type="project" value="TreeGrafter"/>
</dbReference>
<keyword evidence="7 13" id="KW-0812">Transmembrane</keyword>
<dbReference type="EMBL" id="FOCO01000073">
    <property type="protein sequence ID" value="SEO25542.1"/>
    <property type="molecule type" value="Genomic_DNA"/>
</dbReference>
<evidence type="ECO:0000256" key="8">
    <source>
        <dbReference type="ARBA" id="ARBA00022989"/>
    </source>
</evidence>
<name>A0A1H8N7L3_9RHOB</name>
<dbReference type="STRING" id="1077947.SAMN05216227_10735"/>
<keyword evidence="10" id="KW-0921">Nickel transport</keyword>
<evidence type="ECO:0000256" key="7">
    <source>
        <dbReference type="ARBA" id="ARBA00022692"/>
    </source>
</evidence>
<evidence type="ECO:0000256" key="5">
    <source>
        <dbReference type="ARBA" id="ARBA00022475"/>
    </source>
</evidence>
<reference evidence="15 16" key="1">
    <citation type="submission" date="2016-10" db="EMBL/GenBank/DDBJ databases">
        <authorList>
            <person name="de Groot N.N."/>
        </authorList>
    </citation>
    <scope>NUCLEOTIDE SEQUENCE [LARGE SCALE GENOMIC DNA]</scope>
    <source>
        <strain evidence="15 16">CGMCC 1.10836</strain>
    </source>
</reference>
<keyword evidence="6" id="KW-0533">Nickel</keyword>
<proteinExistence type="inferred from homology"/>
<evidence type="ECO:0000256" key="11">
    <source>
        <dbReference type="ARBA" id="ARBA00023136"/>
    </source>
</evidence>
<dbReference type="GO" id="GO:0010045">
    <property type="term" value="P:response to nickel cation"/>
    <property type="evidence" value="ECO:0007669"/>
    <property type="project" value="TreeGrafter"/>
</dbReference>
<dbReference type="RefSeq" id="WP_231579645.1">
    <property type="nucleotide sequence ID" value="NZ_FOCO01000073.1"/>
</dbReference>
<protein>
    <recommendedName>
        <fullName evidence="13">Nickel/cobalt efflux system</fullName>
    </recommendedName>
</protein>
<feature type="compositionally biased region" description="Basic and acidic residues" evidence="14">
    <location>
        <begin position="204"/>
        <end position="224"/>
    </location>
</feature>
<feature type="transmembrane region" description="Helical" evidence="13">
    <location>
        <begin position="71"/>
        <end position="89"/>
    </location>
</feature>
<dbReference type="GO" id="GO:0005886">
    <property type="term" value="C:plasma membrane"/>
    <property type="evidence" value="ECO:0007669"/>
    <property type="project" value="UniProtKB-SubCell"/>
</dbReference>
<evidence type="ECO:0000256" key="10">
    <source>
        <dbReference type="ARBA" id="ARBA00023112"/>
    </source>
</evidence>
<comment type="similarity">
    <text evidence="13">Belongs to the NiCoT transporter (TC 2.A.52) family.</text>
</comment>
<keyword evidence="8 13" id="KW-1133">Transmembrane helix</keyword>
<keyword evidence="16" id="KW-1185">Reference proteome</keyword>
<feature type="transmembrane region" description="Helical" evidence="13">
    <location>
        <begin position="109"/>
        <end position="132"/>
    </location>
</feature>
<dbReference type="GO" id="GO:0015099">
    <property type="term" value="F:nickel cation transmembrane transporter activity"/>
    <property type="evidence" value="ECO:0007669"/>
    <property type="project" value="UniProtKB-UniRule"/>
</dbReference>
<evidence type="ECO:0000256" key="1">
    <source>
        <dbReference type="ARBA" id="ARBA00002510"/>
    </source>
</evidence>
<feature type="transmembrane region" description="Helical" evidence="13">
    <location>
        <begin position="254"/>
        <end position="277"/>
    </location>
</feature>
<evidence type="ECO:0000313" key="16">
    <source>
        <dbReference type="Proteomes" id="UP000183002"/>
    </source>
</evidence>
<evidence type="ECO:0000256" key="3">
    <source>
        <dbReference type="ARBA" id="ARBA00022426"/>
    </source>
</evidence>
<evidence type="ECO:0000256" key="6">
    <source>
        <dbReference type="ARBA" id="ARBA00022596"/>
    </source>
</evidence>
<feature type="transmembrane region" description="Helical" evidence="13">
    <location>
        <begin position="326"/>
        <end position="346"/>
    </location>
</feature>
<dbReference type="Pfam" id="PF03824">
    <property type="entry name" value="NicO"/>
    <property type="match status" value="1"/>
</dbReference>
<feature type="transmembrane region" description="Helical" evidence="13">
    <location>
        <begin position="283"/>
        <end position="306"/>
    </location>
</feature>
<keyword evidence="11 13" id="KW-0472">Membrane</keyword>
<feature type="transmembrane region" description="Helical" evidence="13">
    <location>
        <begin position="152"/>
        <end position="170"/>
    </location>
</feature>
<feature type="region of interest" description="Disordered" evidence="14">
    <location>
        <begin position="191"/>
        <end position="225"/>
    </location>
</feature>
<dbReference type="Proteomes" id="UP000183002">
    <property type="component" value="Unassembled WGS sequence"/>
</dbReference>
<keyword evidence="4 13" id="KW-0813">Transport</keyword>